<evidence type="ECO:0000313" key="3">
    <source>
        <dbReference type="Proteomes" id="UP000014540"/>
    </source>
</evidence>
<dbReference type="PROSITE" id="PS50828">
    <property type="entry name" value="SMR"/>
    <property type="match status" value="1"/>
</dbReference>
<keyword evidence="3" id="KW-1185">Reference proteome</keyword>
<comment type="caution">
    <text evidence="2">The sequence shown here is derived from an EMBL/GenBank/DDBJ whole genome shotgun (WGS) entry which is preliminary data.</text>
</comment>
<proteinExistence type="predicted"/>
<dbReference type="InterPro" id="IPR036063">
    <property type="entry name" value="Smr_dom_sf"/>
</dbReference>
<accession>S3V0E1</accession>
<evidence type="ECO:0000259" key="1">
    <source>
        <dbReference type="PROSITE" id="PS50828"/>
    </source>
</evidence>
<dbReference type="SUPFAM" id="SSF160443">
    <property type="entry name" value="SMR domain-like"/>
    <property type="match status" value="1"/>
</dbReference>
<sequence>MPKSKHPGNGREKGPKVIYIRKLRFEEAYRLLDTGIQDAFLKGETLVEVVHGIGEGVLKRMTEDYIRNHDFLKVLEDGGLFIGNPGSTLIEIMGPSAQDLKKYVR</sequence>
<organism evidence="2 3">
    <name type="scientific">Leptospira fainei serovar Hurstbridge str. BUT 6</name>
    <dbReference type="NCBI Taxonomy" id="1193011"/>
    <lineage>
        <taxon>Bacteria</taxon>
        <taxon>Pseudomonadati</taxon>
        <taxon>Spirochaetota</taxon>
        <taxon>Spirochaetia</taxon>
        <taxon>Leptospirales</taxon>
        <taxon>Leptospiraceae</taxon>
        <taxon>Leptospira</taxon>
    </lineage>
</organism>
<dbReference type="AlphaFoldDB" id="S3V0E1"/>
<dbReference type="Gene3D" id="3.30.1370.110">
    <property type="match status" value="1"/>
</dbReference>
<dbReference type="Proteomes" id="UP000014540">
    <property type="component" value="Unassembled WGS sequence"/>
</dbReference>
<dbReference type="STRING" id="1193011.LEP1GSC058_0445"/>
<evidence type="ECO:0000313" key="2">
    <source>
        <dbReference type="EMBL" id="EPG76146.1"/>
    </source>
</evidence>
<dbReference type="EMBL" id="AKWZ02000002">
    <property type="protein sequence ID" value="EPG76146.1"/>
    <property type="molecule type" value="Genomic_DNA"/>
</dbReference>
<protein>
    <submittedName>
        <fullName evidence="2">Smr domain protein</fullName>
    </submittedName>
</protein>
<dbReference type="InterPro" id="IPR002625">
    <property type="entry name" value="Smr_dom"/>
</dbReference>
<gene>
    <name evidence="2" type="ORF">LEP1GSC058_0445</name>
</gene>
<name>S3V0E1_9LEPT</name>
<reference evidence="2" key="1">
    <citation type="submission" date="2013-04" db="EMBL/GenBank/DDBJ databases">
        <authorList>
            <person name="Harkins D.M."/>
            <person name="Durkin A.S."/>
            <person name="Selengut J.D."/>
            <person name="Sanka R."/>
            <person name="DePew J."/>
            <person name="Purushe J."/>
            <person name="Ahmed A."/>
            <person name="van der Linden H."/>
            <person name="Goris M.G.A."/>
            <person name="Hartskeerl R.A."/>
            <person name="Vinetz J.M."/>
            <person name="Sutton G.G."/>
            <person name="Nelson W.C."/>
            <person name="Fouts D.E."/>
        </authorList>
    </citation>
    <scope>NUCLEOTIDE SEQUENCE [LARGE SCALE GENOMIC DNA]</scope>
    <source>
        <strain evidence="2">BUT 6</strain>
    </source>
</reference>
<dbReference type="Pfam" id="PF01713">
    <property type="entry name" value="Smr"/>
    <property type="match status" value="1"/>
</dbReference>
<dbReference type="OrthoDB" id="337709at2"/>
<dbReference type="RefSeq" id="WP_016548251.1">
    <property type="nucleotide sequence ID" value="NZ_AKWZ02000002.1"/>
</dbReference>
<feature type="domain" description="Smr" evidence="1">
    <location>
        <begin position="18"/>
        <end position="93"/>
    </location>
</feature>